<evidence type="ECO:0000256" key="11">
    <source>
        <dbReference type="ARBA" id="ARBA00038963"/>
    </source>
</evidence>
<comment type="subcellular location">
    <subcellularLocation>
        <location evidence="1">Mitochondrion</location>
    </subcellularLocation>
</comment>
<dbReference type="AlphaFoldDB" id="A0A5M9M6P3"/>
<feature type="compositionally biased region" description="Low complexity" evidence="13">
    <location>
        <begin position="9"/>
        <end position="20"/>
    </location>
</feature>
<accession>A0A5M9M6P3</accession>
<evidence type="ECO:0000256" key="8">
    <source>
        <dbReference type="ARBA" id="ARBA00023098"/>
    </source>
</evidence>
<dbReference type="InterPro" id="IPR051034">
    <property type="entry name" value="Mito_Enoyl-ACP_Reductase"/>
</dbReference>
<dbReference type="OrthoDB" id="7482721at2759"/>
<evidence type="ECO:0000256" key="7">
    <source>
        <dbReference type="ARBA" id="ARBA00023002"/>
    </source>
</evidence>
<keyword evidence="3" id="KW-0444">Lipid biosynthesis</keyword>
<dbReference type="GeneID" id="54332176"/>
<dbReference type="InterPro" id="IPR020843">
    <property type="entry name" value="ER"/>
</dbReference>
<gene>
    <name evidence="15" type="ORF">ATNIH1004_009474</name>
</gene>
<dbReference type="Pfam" id="PF08240">
    <property type="entry name" value="ADH_N"/>
    <property type="match status" value="1"/>
</dbReference>
<evidence type="ECO:0000256" key="9">
    <source>
        <dbReference type="ARBA" id="ARBA00023128"/>
    </source>
</evidence>
<name>A0A5M9M6P3_9EURO</name>
<dbReference type="Gene3D" id="3.90.180.10">
    <property type="entry name" value="Medium-chain alcohol dehydrogenases, catalytic domain"/>
    <property type="match status" value="1"/>
</dbReference>
<comment type="similarity">
    <text evidence="2">Belongs to the zinc-containing alcohol dehydrogenase family. Quinone oxidoreductase subfamily.</text>
</comment>
<dbReference type="GO" id="GO:0005739">
    <property type="term" value="C:mitochondrion"/>
    <property type="evidence" value="ECO:0007669"/>
    <property type="project" value="UniProtKB-SubCell"/>
</dbReference>
<dbReference type="InterPro" id="IPR011032">
    <property type="entry name" value="GroES-like_sf"/>
</dbReference>
<keyword evidence="5" id="KW-0521">NADP</keyword>
<dbReference type="EMBL" id="QUQM01000005">
    <property type="protein sequence ID" value="KAA8642722.1"/>
    <property type="molecule type" value="Genomic_DNA"/>
</dbReference>
<dbReference type="EC" id="1.3.1.104" evidence="11"/>
<evidence type="ECO:0000313" key="16">
    <source>
        <dbReference type="Proteomes" id="UP000324241"/>
    </source>
</evidence>
<dbReference type="PANTHER" id="PTHR43981">
    <property type="entry name" value="ENOYL-[ACYL-CARRIER-PROTEIN] REDUCTASE, MITOCHONDRIAL"/>
    <property type="match status" value="1"/>
</dbReference>
<evidence type="ECO:0000256" key="6">
    <source>
        <dbReference type="ARBA" id="ARBA00022946"/>
    </source>
</evidence>
<evidence type="ECO:0000313" key="15">
    <source>
        <dbReference type="EMBL" id="KAA8642722.1"/>
    </source>
</evidence>
<reference evidence="15 16" key="1">
    <citation type="submission" date="2019-08" db="EMBL/GenBank/DDBJ databases">
        <title>The genome sequence of a newly discovered highly antifungal drug resistant Aspergillus species, Aspergillus tanneri NIH 1004.</title>
        <authorList>
            <person name="Mounaud S."/>
            <person name="Singh I."/>
            <person name="Joardar V."/>
            <person name="Pakala S."/>
            <person name="Pakala S."/>
            <person name="Venepally P."/>
            <person name="Chung J.K."/>
            <person name="Losada L."/>
            <person name="Nierman W.C."/>
        </authorList>
    </citation>
    <scope>NUCLEOTIDE SEQUENCE [LARGE SCALE GENOMIC DNA]</scope>
    <source>
        <strain evidence="15 16">NIH1004</strain>
    </source>
</reference>
<evidence type="ECO:0000256" key="13">
    <source>
        <dbReference type="SAM" id="MobiDB-lite"/>
    </source>
</evidence>
<evidence type="ECO:0000259" key="14">
    <source>
        <dbReference type="SMART" id="SM00829"/>
    </source>
</evidence>
<dbReference type="RefSeq" id="XP_033422084.1">
    <property type="nucleotide sequence ID" value="XM_033574066.1"/>
</dbReference>
<keyword evidence="8" id="KW-0443">Lipid metabolism</keyword>
<dbReference type="CDD" id="cd08290">
    <property type="entry name" value="ETR"/>
    <property type="match status" value="1"/>
</dbReference>
<keyword evidence="4" id="KW-0276">Fatty acid metabolism</keyword>
<comment type="catalytic activity">
    <reaction evidence="12">
        <text>a 2,3-saturated acyl-[ACP] + NADP(+) = a (2E)-enoyl-[ACP] + NADPH + H(+)</text>
        <dbReference type="Rhea" id="RHEA:22564"/>
        <dbReference type="Rhea" id="RHEA-COMP:9925"/>
        <dbReference type="Rhea" id="RHEA-COMP:9926"/>
        <dbReference type="ChEBI" id="CHEBI:15378"/>
        <dbReference type="ChEBI" id="CHEBI:57783"/>
        <dbReference type="ChEBI" id="CHEBI:58349"/>
        <dbReference type="ChEBI" id="CHEBI:78784"/>
        <dbReference type="ChEBI" id="CHEBI:78785"/>
        <dbReference type="EC" id="1.3.1.104"/>
    </reaction>
</comment>
<keyword evidence="6" id="KW-0809">Transit peptide</keyword>
<sequence>MLLPSTLVPTTRTGPETRPGQGNFPELLALSPDASVPGSRISGGNSVEPRDSRLLPTRIFCGSRKCFEIQPRRPSSMVYPLIKRYDRNGYYKNDGRNCSSDIMSAQTVTFQRQSTEPASLIRIYRHDAVGAAPIPADSVLLKFLAAPVNPLDLLVIAGRYPVQPHHRYNDEPIPGYDGVARVERVGTDVEALKPGDHVIPRAHGLGTWRTEAVVPAAAVLKVSKSLEPPTASLLKTGCSTAYLLLESCPSLCPGDWVVLNAATGWIARMVVQFALLKGCPSICVIRDRDDVEATRQSLLNQGARAVVTESQLAKEGPAEIAAGMRITLALDAVFGQSGQRLAAMLAPGGTFINYGSLGGAGGQLVLSQELIFWKQITFKNFRLSQALSRYTEDAQIDLLSWFTELFEEGKITAPPVNRVDWEEDGDGGNLEKKVQSVLARVGGKVRPAVGCTKHVVQF</sequence>
<evidence type="ECO:0000256" key="3">
    <source>
        <dbReference type="ARBA" id="ARBA00022516"/>
    </source>
</evidence>
<evidence type="ECO:0000256" key="1">
    <source>
        <dbReference type="ARBA" id="ARBA00004173"/>
    </source>
</evidence>
<proteinExistence type="inferred from homology"/>
<evidence type="ECO:0000256" key="4">
    <source>
        <dbReference type="ARBA" id="ARBA00022832"/>
    </source>
</evidence>
<evidence type="ECO:0000256" key="2">
    <source>
        <dbReference type="ARBA" id="ARBA00010371"/>
    </source>
</evidence>
<dbReference type="PANTHER" id="PTHR43981:SF2">
    <property type="entry name" value="ENOYL-[ACYL-CARRIER-PROTEIN] REDUCTASE, MITOCHONDRIAL"/>
    <property type="match status" value="1"/>
</dbReference>
<protein>
    <recommendedName>
        <fullName evidence="11">enoyl-[acyl-carrier-protein] reductase</fullName>
        <ecNumber evidence="11">1.3.1.104</ecNumber>
    </recommendedName>
</protein>
<dbReference type="SMART" id="SM00829">
    <property type="entry name" value="PKS_ER"/>
    <property type="match status" value="1"/>
</dbReference>
<dbReference type="GO" id="GO:0006633">
    <property type="term" value="P:fatty acid biosynthetic process"/>
    <property type="evidence" value="ECO:0007669"/>
    <property type="project" value="UniProtKB-KW"/>
</dbReference>
<evidence type="ECO:0000256" key="5">
    <source>
        <dbReference type="ARBA" id="ARBA00022857"/>
    </source>
</evidence>
<dbReference type="InterPro" id="IPR036291">
    <property type="entry name" value="NAD(P)-bd_dom_sf"/>
</dbReference>
<comment type="caution">
    <text evidence="15">The sequence shown here is derived from an EMBL/GenBank/DDBJ whole genome shotgun (WGS) entry which is preliminary data.</text>
</comment>
<keyword evidence="9" id="KW-0496">Mitochondrion</keyword>
<dbReference type="SUPFAM" id="SSF51735">
    <property type="entry name" value="NAD(P)-binding Rossmann-fold domains"/>
    <property type="match status" value="1"/>
</dbReference>
<dbReference type="GO" id="GO:0141148">
    <property type="term" value="F:enoyl-[acyl-carrier-protein] reductase (NADPH) activity"/>
    <property type="evidence" value="ECO:0007669"/>
    <property type="project" value="UniProtKB-EC"/>
</dbReference>
<feature type="domain" description="Enoyl reductase (ER)" evidence="14">
    <location>
        <begin position="119"/>
        <end position="456"/>
    </location>
</feature>
<dbReference type="InterPro" id="IPR013154">
    <property type="entry name" value="ADH-like_N"/>
</dbReference>
<dbReference type="Proteomes" id="UP000324241">
    <property type="component" value="Unassembled WGS sequence"/>
</dbReference>
<evidence type="ECO:0000256" key="10">
    <source>
        <dbReference type="ARBA" id="ARBA00023160"/>
    </source>
</evidence>
<keyword evidence="10" id="KW-0275">Fatty acid biosynthesis</keyword>
<feature type="region of interest" description="Disordered" evidence="13">
    <location>
        <begin position="1"/>
        <end position="23"/>
    </location>
</feature>
<organism evidence="15 16">
    <name type="scientific">Aspergillus tanneri</name>
    <dbReference type="NCBI Taxonomy" id="1220188"/>
    <lineage>
        <taxon>Eukaryota</taxon>
        <taxon>Fungi</taxon>
        <taxon>Dikarya</taxon>
        <taxon>Ascomycota</taxon>
        <taxon>Pezizomycotina</taxon>
        <taxon>Eurotiomycetes</taxon>
        <taxon>Eurotiomycetidae</taxon>
        <taxon>Eurotiales</taxon>
        <taxon>Aspergillaceae</taxon>
        <taxon>Aspergillus</taxon>
        <taxon>Aspergillus subgen. Circumdati</taxon>
    </lineage>
</organism>
<dbReference type="Gene3D" id="3.40.50.720">
    <property type="entry name" value="NAD(P)-binding Rossmann-like Domain"/>
    <property type="match status" value="1"/>
</dbReference>
<keyword evidence="7" id="KW-0560">Oxidoreductase</keyword>
<dbReference type="SUPFAM" id="SSF50129">
    <property type="entry name" value="GroES-like"/>
    <property type="match status" value="1"/>
</dbReference>
<evidence type="ECO:0000256" key="12">
    <source>
        <dbReference type="ARBA" id="ARBA00048843"/>
    </source>
</evidence>
<dbReference type="VEuPathDB" id="FungiDB:EYZ11_011151"/>